<organism evidence="1">
    <name type="scientific">Virus NIOZ-UU157</name>
    <dbReference type="NCBI Taxonomy" id="2763269"/>
    <lineage>
        <taxon>Viruses</taxon>
    </lineage>
</organism>
<protein>
    <submittedName>
        <fullName evidence="1">Uncharacterized protein</fullName>
    </submittedName>
</protein>
<sequence length="88" mass="10952">MPKKDITYKQFIAHMDKGNKVYMKKPRSWQKVWFWWESKKEKWFLNKAFDKREDGRVEPEPSVWITAKQMESHMDHMARQGYKYHIDE</sequence>
<accession>A0A7S9XDS6</accession>
<reference evidence="1" key="1">
    <citation type="submission" date="2020-08" db="EMBL/GenBank/DDBJ databases">
        <title>Bridging the membrane lipid divide: bacteria of the FCB group superphylum have the potential to synthesize archaeal ether lipids.</title>
        <authorList>
            <person name="Villanueva L."/>
            <person name="von Meijenfeldt F.A.B."/>
            <person name="Westbye A.B."/>
            <person name="Yadav S."/>
            <person name="Hopmans E.C."/>
            <person name="Dutilh B.E."/>
            <person name="Sinninghe Damste J.S."/>
        </authorList>
    </citation>
    <scope>NUCLEOTIDE SEQUENCE</scope>
    <source>
        <strain evidence="1">NIOZ-UU157</strain>
    </source>
</reference>
<name>A0A7S9XDS6_9VIRU</name>
<dbReference type="EMBL" id="MW030547">
    <property type="protein sequence ID" value="QPI16259.1"/>
    <property type="molecule type" value="Genomic_DNA"/>
</dbReference>
<proteinExistence type="predicted"/>
<gene>
    <name evidence="1" type="ORF">NIOZUU157_00142</name>
</gene>
<evidence type="ECO:0000313" key="1">
    <source>
        <dbReference type="EMBL" id="QPI16259.1"/>
    </source>
</evidence>